<sequence>MSNIIEIKNISKDYGNSKGIFNVNISVKKGEVFGFLGPNGAGKTTTIRNLMGFTRPDEGHCSINGLDCYHNAEKIQENLGYLAGEIVFLEDLTGKQMLEFIASMKGIKDKSKMYELMELFELDPKGKVKKMSKGMKQKIGIICAFMNDPEVIILDEPTSGLDPLMQNKFVDLILEEKKKGKTIFMSSHIFEEIEKTCDRTAIIKDGKIVAVEDMEDLRAKKSKFYIVTLSSIEETDRFVKENVNIIERDNRKVKVGVRGEVLPFIELLSSYKVKDLDIQTQTLEELFLHFYGGEK</sequence>
<protein>
    <submittedName>
        <fullName evidence="5">ABC transporter ATP-binding protein</fullName>
    </submittedName>
</protein>
<evidence type="ECO:0000256" key="1">
    <source>
        <dbReference type="ARBA" id="ARBA00022448"/>
    </source>
</evidence>
<name>A0A371J5S9_9FIRM</name>
<evidence type="ECO:0000313" key="5">
    <source>
        <dbReference type="EMBL" id="RDY28105.1"/>
    </source>
</evidence>
<dbReference type="GO" id="GO:0005524">
    <property type="term" value="F:ATP binding"/>
    <property type="evidence" value="ECO:0007669"/>
    <property type="project" value="UniProtKB-KW"/>
</dbReference>
<accession>A0A371J5S9</accession>
<keyword evidence="2" id="KW-0547">Nucleotide-binding</keyword>
<dbReference type="RefSeq" id="WP_094367741.1">
    <property type="nucleotide sequence ID" value="NZ_NOJY02000009.1"/>
</dbReference>
<comment type="caution">
    <text evidence="5">The sequence shown here is derived from an EMBL/GenBank/DDBJ whole genome shotgun (WGS) entry which is preliminary data.</text>
</comment>
<feature type="domain" description="ABC transporter" evidence="4">
    <location>
        <begin position="5"/>
        <end position="230"/>
    </location>
</feature>
<dbReference type="PROSITE" id="PS00211">
    <property type="entry name" value="ABC_TRANSPORTER_1"/>
    <property type="match status" value="1"/>
</dbReference>
<dbReference type="SMART" id="SM00382">
    <property type="entry name" value="AAA"/>
    <property type="match status" value="1"/>
</dbReference>
<dbReference type="InterPro" id="IPR003593">
    <property type="entry name" value="AAA+_ATPase"/>
</dbReference>
<dbReference type="InterPro" id="IPR027417">
    <property type="entry name" value="P-loop_NTPase"/>
</dbReference>
<dbReference type="SUPFAM" id="SSF52540">
    <property type="entry name" value="P-loop containing nucleoside triphosphate hydrolases"/>
    <property type="match status" value="1"/>
</dbReference>
<dbReference type="InterPro" id="IPR017871">
    <property type="entry name" value="ABC_transporter-like_CS"/>
</dbReference>
<dbReference type="GO" id="GO:0016887">
    <property type="term" value="F:ATP hydrolysis activity"/>
    <property type="evidence" value="ECO:0007669"/>
    <property type="project" value="InterPro"/>
</dbReference>
<keyword evidence="1" id="KW-0813">Transport</keyword>
<organism evidence="5 6">
    <name type="scientific">Romboutsia weinsteinii</name>
    <dbReference type="NCBI Taxonomy" id="2020949"/>
    <lineage>
        <taxon>Bacteria</taxon>
        <taxon>Bacillati</taxon>
        <taxon>Bacillota</taxon>
        <taxon>Clostridia</taxon>
        <taxon>Peptostreptococcales</taxon>
        <taxon>Peptostreptococcaceae</taxon>
        <taxon>Romboutsia</taxon>
    </lineage>
</organism>
<dbReference type="AlphaFoldDB" id="A0A371J5S9"/>
<dbReference type="PROSITE" id="PS50893">
    <property type="entry name" value="ABC_TRANSPORTER_2"/>
    <property type="match status" value="1"/>
</dbReference>
<dbReference type="Proteomes" id="UP000215694">
    <property type="component" value="Unassembled WGS sequence"/>
</dbReference>
<dbReference type="OrthoDB" id="9804819at2"/>
<keyword evidence="6" id="KW-1185">Reference proteome</keyword>
<proteinExistence type="predicted"/>
<dbReference type="Pfam" id="PF00005">
    <property type="entry name" value="ABC_tran"/>
    <property type="match status" value="1"/>
</dbReference>
<dbReference type="PANTHER" id="PTHR42939">
    <property type="entry name" value="ABC TRANSPORTER ATP-BINDING PROTEIN ALBC-RELATED"/>
    <property type="match status" value="1"/>
</dbReference>
<evidence type="ECO:0000259" key="4">
    <source>
        <dbReference type="PROSITE" id="PS50893"/>
    </source>
</evidence>
<dbReference type="InterPro" id="IPR051782">
    <property type="entry name" value="ABC_Transporter_VariousFunc"/>
</dbReference>
<dbReference type="Gene3D" id="3.40.50.300">
    <property type="entry name" value="P-loop containing nucleotide triphosphate hydrolases"/>
    <property type="match status" value="1"/>
</dbReference>
<dbReference type="CDD" id="cd03230">
    <property type="entry name" value="ABC_DR_subfamily_A"/>
    <property type="match status" value="1"/>
</dbReference>
<evidence type="ECO:0000313" key="6">
    <source>
        <dbReference type="Proteomes" id="UP000215694"/>
    </source>
</evidence>
<evidence type="ECO:0000256" key="3">
    <source>
        <dbReference type="ARBA" id="ARBA00022840"/>
    </source>
</evidence>
<evidence type="ECO:0000256" key="2">
    <source>
        <dbReference type="ARBA" id="ARBA00022741"/>
    </source>
</evidence>
<dbReference type="PANTHER" id="PTHR42939:SF1">
    <property type="entry name" value="ABC TRANSPORTER ATP-BINDING PROTEIN ALBC-RELATED"/>
    <property type="match status" value="1"/>
</dbReference>
<dbReference type="InterPro" id="IPR003439">
    <property type="entry name" value="ABC_transporter-like_ATP-bd"/>
</dbReference>
<dbReference type="EMBL" id="NOJY02000009">
    <property type="protein sequence ID" value="RDY28105.1"/>
    <property type="molecule type" value="Genomic_DNA"/>
</dbReference>
<gene>
    <name evidence="5" type="ORF">CHL78_007325</name>
</gene>
<reference evidence="5 6" key="1">
    <citation type="journal article" date="2017" name="Genome Announc.">
        <title>Draft Genome Sequence of Romboutsia weinsteinii sp. nov. Strain CCRI-19649(T) Isolated from Surface Water.</title>
        <authorList>
            <person name="Maheux A.F."/>
            <person name="Boudreau D.K."/>
            <person name="Berube E."/>
            <person name="Boissinot M."/>
            <person name="Cantin P."/>
            <person name="Raymond F."/>
            <person name="Corbeil J."/>
            <person name="Omar R.F."/>
            <person name="Bergeron M.G."/>
        </authorList>
    </citation>
    <scope>NUCLEOTIDE SEQUENCE [LARGE SCALE GENOMIC DNA]</scope>
    <source>
        <strain evidence="5 6">CCRI-19649</strain>
    </source>
</reference>
<keyword evidence="3 5" id="KW-0067">ATP-binding</keyword>